<dbReference type="Gene3D" id="3.90.1640.20">
    <property type="entry name" value="TON_0340"/>
    <property type="match status" value="1"/>
</dbReference>
<dbReference type="Proteomes" id="UP000279422">
    <property type="component" value="Unassembled WGS sequence"/>
</dbReference>
<dbReference type="AlphaFoldDB" id="A0A497E2Y8"/>
<reference evidence="2 3" key="1">
    <citation type="submission" date="2018-06" db="EMBL/GenBank/DDBJ databases">
        <title>Extensive metabolic versatility and redundancy in microbially diverse, dynamic hydrothermal sediments.</title>
        <authorList>
            <person name="Dombrowski N."/>
            <person name="Teske A."/>
            <person name="Baker B.J."/>
        </authorList>
    </citation>
    <scope>NUCLEOTIDE SEQUENCE [LARGE SCALE GENOMIC DNA]</scope>
    <source>
        <strain evidence="2">B47_G16</strain>
    </source>
</reference>
<protein>
    <submittedName>
        <fullName evidence="2">DUF4392 domain-containing protein</fullName>
    </submittedName>
</protein>
<organism evidence="2 3">
    <name type="scientific">Aerophobetes bacterium</name>
    <dbReference type="NCBI Taxonomy" id="2030807"/>
    <lineage>
        <taxon>Bacteria</taxon>
        <taxon>Candidatus Aerophobota</taxon>
    </lineage>
</organism>
<accession>A0A497E2Y8</accession>
<dbReference type="PANTHER" id="PTHR32022:SF10">
    <property type="entry name" value="D-GLUTAMATE CYCLASE, MITOCHONDRIAL"/>
    <property type="match status" value="1"/>
</dbReference>
<proteinExistence type="predicted"/>
<dbReference type="EMBL" id="QMPZ01000118">
    <property type="protein sequence ID" value="RLE08103.1"/>
    <property type="molecule type" value="Genomic_DNA"/>
</dbReference>
<gene>
    <name evidence="2" type="ORF">DRJ00_06915</name>
</gene>
<evidence type="ECO:0000313" key="2">
    <source>
        <dbReference type="EMBL" id="RLE08103.1"/>
    </source>
</evidence>
<comment type="caution">
    <text evidence="2">The sequence shown here is derived from an EMBL/GenBank/DDBJ whole genome shotgun (WGS) entry which is preliminary data.</text>
</comment>
<dbReference type="Pfam" id="PF14336">
    <property type="entry name" value="GLUCM-like_C"/>
    <property type="match status" value="1"/>
</dbReference>
<feature type="non-terminal residue" evidence="2">
    <location>
        <position position="247"/>
    </location>
</feature>
<evidence type="ECO:0000313" key="3">
    <source>
        <dbReference type="Proteomes" id="UP000279422"/>
    </source>
</evidence>
<dbReference type="PANTHER" id="PTHR32022">
    <property type="entry name" value="D-GLUTAMATE CYCLASE, MITOCHONDRIAL"/>
    <property type="match status" value="1"/>
</dbReference>
<name>A0A497E2Y8_UNCAE</name>
<feature type="domain" description="D-glutamate cyclase-like C-terminal" evidence="1">
    <location>
        <begin position="11"/>
        <end position="238"/>
    </location>
</feature>
<evidence type="ECO:0000259" key="1">
    <source>
        <dbReference type="Pfam" id="PF14336"/>
    </source>
</evidence>
<sequence length="247" mass="26783">MTSYETLGKWLDTLVNIDIIGRGIIDKLYTAAYERTGEPLIYKAAREIKEAVDKNDVVLIMTGFRTPPLFITETDGPLGAASLARAIDICLGGRPVIITEPEDTSLRILEAVVRGVGLSVVPIKEISKESYRHCASVIGFTLDEEKASEEAKKLLDELNPSAVIAIEKAGRNSKNVYHNQSGLDVSKYHAKVEHIIIEAQKRGILTVGIGDGGNEVGMGVIEDVVRRYVPYGRECQCPCKGGIAAAS</sequence>
<dbReference type="InterPro" id="IPR025504">
    <property type="entry name" value="GLUCM_C"/>
</dbReference>